<accession>A0A1H1LCW9</accession>
<dbReference type="OrthoDB" id="286404at2"/>
<evidence type="ECO:0000256" key="2">
    <source>
        <dbReference type="ARBA" id="ARBA00023002"/>
    </source>
</evidence>
<evidence type="ECO:0000313" key="5">
    <source>
        <dbReference type="Proteomes" id="UP000199597"/>
    </source>
</evidence>
<keyword evidence="5" id="KW-1185">Reference proteome</keyword>
<dbReference type="STRING" id="1136497.SAMN04489752_0037"/>
<feature type="domain" description="Ketoreductase" evidence="3">
    <location>
        <begin position="15"/>
        <end position="196"/>
    </location>
</feature>
<dbReference type="Gene3D" id="3.40.50.720">
    <property type="entry name" value="NAD(P)-binding Rossmann-like Domain"/>
    <property type="match status" value="1"/>
</dbReference>
<name>A0A1H1LCW9_9MICO</name>
<dbReference type="InterPro" id="IPR002347">
    <property type="entry name" value="SDR_fam"/>
</dbReference>
<dbReference type="FunFam" id="3.40.50.720:FF:000084">
    <property type="entry name" value="Short-chain dehydrogenase reductase"/>
    <property type="match status" value="1"/>
</dbReference>
<sequence length="265" mass="27736">MSSSNQRTPFQLDGSHIVVTGGSRGLGRAISTAVAHAGATVTIIARNSKQAETTADELNQQLEHAGMFSPRAYAHPADVGQLGNVDELVNDISARAPITGVVHAAGIQLRKPAVEISPEDFLSVQTVNLHAPYFLSTSIARKQMSEQRVGSHVFIGSLNSSIGLPGISPYVVAKTGLVGAARAFSAEWAAAGIRANVVGPGYFATEMTEDLLANRADEARIMARIPQKKLGDPMDVGNACVYLLSDAASYVTGTLLNVDGGWLGA</sequence>
<dbReference type="SMART" id="SM00822">
    <property type="entry name" value="PKS_KR"/>
    <property type="match status" value="1"/>
</dbReference>
<dbReference type="PRINTS" id="PR00081">
    <property type="entry name" value="GDHRDH"/>
</dbReference>
<dbReference type="InterPro" id="IPR036291">
    <property type="entry name" value="NAD(P)-bd_dom_sf"/>
</dbReference>
<dbReference type="RefSeq" id="WP_092008988.1">
    <property type="nucleotide sequence ID" value="NZ_LT629766.1"/>
</dbReference>
<gene>
    <name evidence="4" type="ORF">SAMN04489752_0037</name>
</gene>
<protein>
    <submittedName>
        <fullName evidence="4">2-deoxy-D-gluconate 3-dehydrogenase</fullName>
    </submittedName>
</protein>
<dbReference type="PANTHER" id="PTHR42760">
    <property type="entry name" value="SHORT-CHAIN DEHYDROGENASES/REDUCTASES FAMILY MEMBER"/>
    <property type="match status" value="1"/>
</dbReference>
<dbReference type="AlphaFoldDB" id="A0A1H1LCW9"/>
<evidence type="ECO:0000259" key="3">
    <source>
        <dbReference type="SMART" id="SM00822"/>
    </source>
</evidence>
<dbReference type="InterPro" id="IPR057326">
    <property type="entry name" value="KR_dom"/>
</dbReference>
<evidence type="ECO:0000313" key="4">
    <source>
        <dbReference type="EMBL" id="SDR71709.1"/>
    </source>
</evidence>
<dbReference type="Pfam" id="PF13561">
    <property type="entry name" value="adh_short_C2"/>
    <property type="match status" value="1"/>
</dbReference>
<dbReference type="SUPFAM" id="SSF51735">
    <property type="entry name" value="NAD(P)-binding Rossmann-fold domains"/>
    <property type="match status" value="1"/>
</dbReference>
<dbReference type="GO" id="GO:0016616">
    <property type="term" value="F:oxidoreductase activity, acting on the CH-OH group of donors, NAD or NADP as acceptor"/>
    <property type="evidence" value="ECO:0007669"/>
    <property type="project" value="TreeGrafter"/>
</dbReference>
<proteinExistence type="inferred from homology"/>
<comment type="similarity">
    <text evidence="1">Belongs to the short-chain dehydrogenases/reductases (SDR) family.</text>
</comment>
<dbReference type="Proteomes" id="UP000199597">
    <property type="component" value="Chromosome I"/>
</dbReference>
<keyword evidence="2" id="KW-0560">Oxidoreductase</keyword>
<evidence type="ECO:0000256" key="1">
    <source>
        <dbReference type="ARBA" id="ARBA00006484"/>
    </source>
</evidence>
<reference evidence="5" key="1">
    <citation type="submission" date="2016-10" db="EMBL/GenBank/DDBJ databases">
        <authorList>
            <person name="Varghese N."/>
            <person name="Submissions S."/>
        </authorList>
    </citation>
    <scope>NUCLEOTIDE SEQUENCE [LARGE SCALE GENOMIC DNA]</scope>
    <source>
        <strain evidence="5">DSM 23676</strain>
    </source>
</reference>
<dbReference type="EMBL" id="LT629766">
    <property type="protein sequence ID" value="SDR71709.1"/>
    <property type="molecule type" value="Genomic_DNA"/>
</dbReference>
<organism evidence="4 5">
    <name type="scientific">Brevibacterium siliguriense</name>
    <dbReference type="NCBI Taxonomy" id="1136497"/>
    <lineage>
        <taxon>Bacteria</taxon>
        <taxon>Bacillati</taxon>
        <taxon>Actinomycetota</taxon>
        <taxon>Actinomycetes</taxon>
        <taxon>Micrococcales</taxon>
        <taxon>Brevibacteriaceae</taxon>
        <taxon>Brevibacterium</taxon>
    </lineage>
</organism>